<keyword evidence="3" id="KW-1185">Reference proteome</keyword>
<evidence type="ECO:0000313" key="2">
    <source>
        <dbReference type="EMBL" id="KXJ90564.1"/>
    </source>
</evidence>
<organism evidence="2 3">
    <name type="scientific">Microdochium bolleyi</name>
    <dbReference type="NCBI Taxonomy" id="196109"/>
    <lineage>
        <taxon>Eukaryota</taxon>
        <taxon>Fungi</taxon>
        <taxon>Dikarya</taxon>
        <taxon>Ascomycota</taxon>
        <taxon>Pezizomycotina</taxon>
        <taxon>Sordariomycetes</taxon>
        <taxon>Xylariomycetidae</taxon>
        <taxon>Xylariales</taxon>
        <taxon>Microdochiaceae</taxon>
        <taxon>Microdochium</taxon>
    </lineage>
</organism>
<dbReference type="Proteomes" id="UP000070501">
    <property type="component" value="Unassembled WGS sequence"/>
</dbReference>
<gene>
    <name evidence="2" type="ORF">Micbo1qcDRAFT_71156</name>
</gene>
<feature type="region of interest" description="Disordered" evidence="1">
    <location>
        <begin position="58"/>
        <end position="84"/>
    </location>
</feature>
<accession>A0A136J0K4</accession>
<proteinExistence type="predicted"/>
<dbReference type="AlphaFoldDB" id="A0A136J0K4"/>
<reference evidence="3" key="1">
    <citation type="submission" date="2016-02" db="EMBL/GenBank/DDBJ databases">
        <title>Draft genome sequence of Microdochium bolleyi, a fungal endophyte of beachgrass.</title>
        <authorList>
            <consortium name="DOE Joint Genome Institute"/>
            <person name="David A.S."/>
            <person name="May G."/>
            <person name="Haridas S."/>
            <person name="Lim J."/>
            <person name="Wang M."/>
            <person name="Labutti K."/>
            <person name="Lipzen A."/>
            <person name="Barry K."/>
            <person name="Grigoriev I.V."/>
        </authorList>
    </citation>
    <scope>NUCLEOTIDE SEQUENCE [LARGE SCALE GENOMIC DNA]</scope>
    <source>
        <strain evidence="3">J235TASD1</strain>
    </source>
</reference>
<name>A0A136J0K4_9PEZI</name>
<feature type="compositionally biased region" description="Basic and acidic residues" evidence="1">
    <location>
        <begin position="59"/>
        <end position="84"/>
    </location>
</feature>
<feature type="region of interest" description="Disordered" evidence="1">
    <location>
        <begin position="106"/>
        <end position="160"/>
    </location>
</feature>
<sequence>MTPSIFHGGCQKMQYEEEKSPLVVPYIYNPRRSPCCPDLEPCLLVYRQRHLTVTPSMVARDREEKARKREIKEPATKRLDPDSKRAGDIIQEIALTRLRRSACGCENRGENFGHPNGNVSPGGNGKAKRNGGMPSTCRSSRKQNEVHHRAPSPVQGNLRE</sequence>
<dbReference type="InParanoid" id="A0A136J0K4"/>
<dbReference type="EMBL" id="KQ964252">
    <property type="protein sequence ID" value="KXJ90564.1"/>
    <property type="molecule type" value="Genomic_DNA"/>
</dbReference>
<evidence type="ECO:0000313" key="3">
    <source>
        <dbReference type="Proteomes" id="UP000070501"/>
    </source>
</evidence>
<evidence type="ECO:0000256" key="1">
    <source>
        <dbReference type="SAM" id="MobiDB-lite"/>
    </source>
</evidence>
<protein>
    <submittedName>
        <fullName evidence="2">Uncharacterized protein</fullName>
    </submittedName>
</protein>